<dbReference type="SUPFAM" id="SSF52540">
    <property type="entry name" value="P-loop containing nucleoside triphosphate hydrolases"/>
    <property type="match status" value="1"/>
</dbReference>
<dbReference type="InterPro" id="IPR056884">
    <property type="entry name" value="NPHP3-like_N"/>
</dbReference>
<accession>A0A5C3P9J0</accession>
<dbReference type="PANTHER" id="PTHR10039:SF17">
    <property type="entry name" value="FUNGAL STAND N-TERMINAL GOODBYE DOMAIN-CONTAINING PROTEIN-RELATED"/>
    <property type="match status" value="1"/>
</dbReference>
<dbReference type="PANTHER" id="PTHR10039">
    <property type="entry name" value="AMELOGENIN"/>
    <property type="match status" value="1"/>
</dbReference>
<evidence type="ECO:0000313" key="4">
    <source>
        <dbReference type="Proteomes" id="UP000308197"/>
    </source>
</evidence>
<dbReference type="Pfam" id="PF24883">
    <property type="entry name" value="NPHP3_N"/>
    <property type="match status" value="1"/>
</dbReference>
<keyword evidence="1" id="KW-0677">Repeat</keyword>
<protein>
    <recommendedName>
        <fullName evidence="2">NACHT domain-containing protein</fullName>
    </recommendedName>
</protein>
<dbReference type="InterPro" id="IPR007111">
    <property type="entry name" value="NACHT_NTPase"/>
</dbReference>
<evidence type="ECO:0000259" key="2">
    <source>
        <dbReference type="PROSITE" id="PS50837"/>
    </source>
</evidence>
<dbReference type="AlphaFoldDB" id="A0A5C3P9J0"/>
<dbReference type="InParanoid" id="A0A5C3P9J0"/>
<proteinExistence type="predicted"/>
<name>A0A5C3P9J0_9APHY</name>
<evidence type="ECO:0000256" key="1">
    <source>
        <dbReference type="ARBA" id="ARBA00022737"/>
    </source>
</evidence>
<sequence length="397" mass="44757">DAHYLSATNTMKARLQEGTREEILQYLEEWERIQSREAGNDEDPVCVLIGEAGTGKSTIASEFAKRLKERGRLGASFFFTRGVQDLNTPNKVFSTIAWQLAQSQPALRGAVVDAAREHLKIGTLQRLEHQFKDLVDKPLSLLSSSHPLIFVVIDGLDECTEDGPELVPTLLRLLLSAAVRPGSPLRVFLALRPEPRYIHDVLHAFEIKPHTAVISIQDFRDSVDRDIDRFIRAKLAKHKTSQAWSDADPYRVATLVERSEGLFVYARTAINFILADLDLALIQERYSLLETVKGSFTGLDPLYTLYRTVLESVLPPQERYAKMQARLTRVLGYLVALQDPIGVSPATLEKLTGMPTTESVPILNKLRSLILFERDNVNSPFRIIHATFREFLVEPSR</sequence>
<feature type="domain" description="NACHT" evidence="2">
    <location>
        <begin position="44"/>
        <end position="193"/>
    </location>
</feature>
<gene>
    <name evidence="3" type="ORF">K466DRAFT_464235</name>
</gene>
<dbReference type="Gene3D" id="3.40.50.300">
    <property type="entry name" value="P-loop containing nucleotide triphosphate hydrolases"/>
    <property type="match status" value="1"/>
</dbReference>
<feature type="non-terminal residue" evidence="3">
    <location>
        <position position="1"/>
    </location>
</feature>
<dbReference type="InterPro" id="IPR027417">
    <property type="entry name" value="P-loop_NTPase"/>
</dbReference>
<dbReference type="EMBL" id="ML211288">
    <property type="protein sequence ID" value="TFK84890.1"/>
    <property type="molecule type" value="Genomic_DNA"/>
</dbReference>
<feature type="non-terminal residue" evidence="3">
    <location>
        <position position="397"/>
    </location>
</feature>
<dbReference type="Proteomes" id="UP000308197">
    <property type="component" value="Unassembled WGS sequence"/>
</dbReference>
<dbReference type="PROSITE" id="PS50837">
    <property type="entry name" value="NACHT"/>
    <property type="match status" value="1"/>
</dbReference>
<reference evidence="3 4" key="1">
    <citation type="journal article" date="2019" name="Nat. Ecol. Evol.">
        <title>Megaphylogeny resolves global patterns of mushroom evolution.</title>
        <authorList>
            <person name="Varga T."/>
            <person name="Krizsan K."/>
            <person name="Foldi C."/>
            <person name="Dima B."/>
            <person name="Sanchez-Garcia M."/>
            <person name="Sanchez-Ramirez S."/>
            <person name="Szollosi G.J."/>
            <person name="Szarkandi J.G."/>
            <person name="Papp V."/>
            <person name="Albert L."/>
            <person name="Andreopoulos W."/>
            <person name="Angelini C."/>
            <person name="Antonin V."/>
            <person name="Barry K.W."/>
            <person name="Bougher N.L."/>
            <person name="Buchanan P."/>
            <person name="Buyck B."/>
            <person name="Bense V."/>
            <person name="Catcheside P."/>
            <person name="Chovatia M."/>
            <person name="Cooper J."/>
            <person name="Damon W."/>
            <person name="Desjardin D."/>
            <person name="Finy P."/>
            <person name="Geml J."/>
            <person name="Haridas S."/>
            <person name="Hughes K."/>
            <person name="Justo A."/>
            <person name="Karasinski D."/>
            <person name="Kautmanova I."/>
            <person name="Kiss B."/>
            <person name="Kocsube S."/>
            <person name="Kotiranta H."/>
            <person name="LaButti K.M."/>
            <person name="Lechner B.E."/>
            <person name="Liimatainen K."/>
            <person name="Lipzen A."/>
            <person name="Lukacs Z."/>
            <person name="Mihaltcheva S."/>
            <person name="Morgado L.N."/>
            <person name="Niskanen T."/>
            <person name="Noordeloos M.E."/>
            <person name="Ohm R.A."/>
            <person name="Ortiz-Santana B."/>
            <person name="Ovrebo C."/>
            <person name="Racz N."/>
            <person name="Riley R."/>
            <person name="Savchenko A."/>
            <person name="Shiryaev A."/>
            <person name="Soop K."/>
            <person name="Spirin V."/>
            <person name="Szebenyi C."/>
            <person name="Tomsovsky M."/>
            <person name="Tulloss R.E."/>
            <person name="Uehling J."/>
            <person name="Grigoriev I.V."/>
            <person name="Vagvolgyi C."/>
            <person name="Papp T."/>
            <person name="Martin F.M."/>
            <person name="Miettinen O."/>
            <person name="Hibbett D.S."/>
            <person name="Nagy L.G."/>
        </authorList>
    </citation>
    <scope>NUCLEOTIDE SEQUENCE [LARGE SCALE GENOMIC DNA]</scope>
    <source>
        <strain evidence="3 4">HHB13444</strain>
    </source>
</reference>
<evidence type="ECO:0000313" key="3">
    <source>
        <dbReference type="EMBL" id="TFK84890.1"/>
    </source>
</evidence>
<keyword evidence="4" id="KW-1185">Reference proteome</keyword>
<organism evidence="3 4">
    <name type="scientific">Polyporus arcularius HHB13444</name>
    <dbReference type="NCBI Taxonomy" id="1314778"/>
    <lineage>
        <taxon>Eukaryota</taxon>
        <taxon>Fungi</taxon>
        <taxon>Dikarya</taxon>
        <taxon>Basidiomycota</taxon>
        <taxon>Agaricomycotina</taxon>
        <taxon>Agaricomycetes</taxon>
        <taxon>Polyporales</taxon>
        <taxon>Polyporaceae</taxon>
        <taxon>Polyporus</taxon>
    </lineage>
</organism>